<dbReference type="RefSeq" id="WP_279296988.1">
    <property type="nucleotide sequence ID" value="NZ_JAOTIF010000006.1"/>
</dbReference>
<evidence type="ECO:0000256" key="4">
    <source>
        <dbReference type="ARBA" id="ARBA00023029"/>
    </source>
</evidence>
<evidence type="ECO:0000313" key="9">
    <source>
        <dbReference type="EMBL" id="MCU7549546.1"/>
    </source>
</evidence>
<organism evidence="9 10">
    <name type="scientific">Paraflavisolibacter caeni</name>
    <dbReference type="NCBI Taxonomy" id="2982496"/>
    <lineage>
        <taxon>Bacteria</taxon>
        <taxon>Pseudomonadati</taxon>
        <taxon>Bacteroidota</taxon>
        <taxon>Chitinophagia</taxon>
        <taxon>Chitinophagales</taxon>
        <taxon>Chitinophagaceae</taxon>
        <taxon>Paraflavisolibacter</taxon>
    </lineage>
</organism>
<reference evidence="9" key="1">
    <citation type="submission" date="2022-09" db="EMBL/GenBank/DDBJ databases">
        <authorList>
            <person name="Yuan C."/>
            <person name="Ke Z."/>
        </authorList>
    </citation>
    <scope>NUCLEOTIDE SEQUENCE</scope>
    <source>
        <strain evidence="9">LB-8</strain>
    </source>
</reference>
<name>A0A9X3B8C2_9BACT</name>
<dbReference type="GO" id="GO:0003677">
    <property type="term" value="F:DNA binding"/>
    <property type="evidence" value="ECO:0007669"/>
    <property type="project" value="UniProtKB-KW"/>
</dbReference>
<comment type="similarity">
    <text evidence="2">Belongs to the type IB topoisomerase family.</text>
</comment>
<evidence type="ECO:0000256" key="3">
    <source>
        <dbReference type="ARBA" id="ARBA00012891"/>
    </source>
</evidence>
<dbReference type="Gene3D" id="3.90.15.10">
    <property type="entry name" value="Topoisomerase I, Chain A, domain 3"/>
    <property type="match status" value="1"/>
</dbReference>
<dbReference type="Gene3D" id="3.30.66.10">
    <property type="entry name" value="DNA topoisomerase I domain"/>
    <property type="match status" value="1"/>
</dbReference>
<gene>
    <name evidence="9" type="ORF">OCK74_10495</name>
</gene>
<dbReference type="SUPFAM" id="SSF56349">
    <property type="entry name" value="DNA breaking-rejoining enzymes"/>
    <property type="match status" value="1"/>
</dbReference>
<comment type="catalytic activity">
    <reaction evidence="1">
        <text>ATP-independent breakage of single-stranded DNA, followed by passage and rejoining.</text>
        <dbReference type="EC" id="5.6.2.1"/>
    </reaction>
</comment>
<dbReference type="AlphaFoldDB" id="A0A9X3B8C2"/>
<reference evidence="9" key="2">
    <citation type="submission" date="2023-04" db="EMBL/GenBank/DDBJ databases">
        <title>Paracnuella aquatica gen. nov., sp. nov., a member of the family Chitinophagaceae isolated from a hot spring.</title>
        <authorList>
            <person name="Wang C."/>
        </authorList>
    </citation>
    <scope>NUCLEOTIDE SEQUENCE</scope>
    <source>
        <strain evidence="9">LB-8</strain>
    </source>
</reference>
<feature type="domain" description="DNA topoisomerase IB N-terminal" evidence="8">
    <location>
        <begin position="46"/>
        <end position="93"/>
    </location>
</feature>
<dbReference type="InterPro" id="IPR011010">
    <property type="entry name" value="DNA_brk_join_enz"/>
</dbReference>
<dbReference type="EMBL" id="JAOTIF010000006">
    <property type="protein sequence ID" value="MCU7549546.1"/>
    <property type="molecule type" value="Genomic_DNA"/>
</dbReference>
<evidence type="ECO:0000256" key="6">
    <source>
        <dbReference type="ARBA" id="ARBA00023235"/>
    </source>
</evidence>
<dbReference type="Pfam" id="PF01028">
    <property type="entry name" value="Topoisom_I"/>
    <property type="match status" value="1"/>
</dbReference>
<dbReference type="GO" id="GO:0006265">
    <property type="term" value="P:DNA topological change"/>
    <property type="evidence" value="ECO:0007669"/>
    <property type="project" value="InterPro"/>
</dbReference>
<evidence type="ECO:0000259" key="7">
    <source>
        <dbReference type="Pfam" id="PF01028"/>
    </source>
</evidence>
<keyword evidence="5" id="KW-0238">DNA-binding</keyword>
<dbReference type="EC" id="5.6.2.1" evidence="3"/>
<dbReference type="SUPFAM" id="SSF55869">
    <property type="entry name" value="DNA topoisomerase I domain"/>
    <property type="match status" value="1"/>
</dbReference>
<dbReference type="InterPro" id="IPR014711">
    <property type="entry name" value="TopoI_cat_a-hlx-sub_euk"/>
</dbReference>
<dbReference type="InterPro" id="IPR001631">
    <property type="entry name" value="TopoI"/>
</dbReference>
<dbReference type="Proteomes" id="UP001155483">
    <property type="component" value="Unassembled WGS sequence"/>
</dbReference>
<dbReference type="InterPro" id="IPR013500">
    <property type="entry name" value="TopoI_cat_euk"/>
</dbReference>
<comment type="caution">
    <text evidence="9">The sequence shown here is derived from an EMBL/GenBank/DDBJ whole genome shotgun (WGS) entry which is preliminary data.</text>
</comment>
<keyword evidence="6" id="KW-0413">Isomerase</keyword>
<keyword evidence="4" id="KW-0799">Topoisomerase</keyword>
<dbReference type="GO" id="GO:0003917">
    <property type="term" value="F:DNA topoisomerase type I (single strand cut, ATP-independent) activity"/>
    <property type="evidence" value="ECO:0007669"/>
    <property type="project" value="UniProtKB-EC"/>
</dbReference>
<dbReference type="Gene3D" id="1.10.132.120">
    <property type="match status" value="1"/>
</dbReference>
<dbReference type="InterPro" id="IPR049331">
    <property type="entry name" value="Top1B_N_bact"/>
</dbReference>
<feature type="domain" description="DNA topoisomerase I catalytic core eukaryotic-type" evidence="7">
    <location>
        <begin position="107"/>
        <end position="335"/>
    </location>
</feature>
<dbReference type="Pfam" id="PF21338">
    <property type="entry name" value="Top1B_N_bact"/>
    <property type="match status" value="1"/>
</dbReference>
<accession>A0A9X3B8C2</accession>
<evidence type="ECO:0000313" key="10">
    <source>
        <dbReference type="Proteomes" id="UP001155483"/>
    </source>
</evidence>
<keyword evidence="10" id="KW-1185">Reference proteome</keyword>
<evidence type="ECO:0000256" key="1">
    <source>
        <dbReference type="ARBA" id="ARBA00000213"/>
    </source>
</evidence>
<protein>
    <recommendedName>
        <fullName evidence="3">DNA topoisomerase</fullName>
        <ecNumber evidence="3">5.6.2.1</ecNumber>
    </recommendedName>
</protein>
<sequence>MEHIEQLSHKEFLEIDKDYVSAAIVAELTYVNDKDPGIQRVKKGTGFSYLYKDQPLKDEKQLERIRKLAIPPAWTNVWICPKENGHIQATGLDARNRKQYRYHPQWHELRNETKFHRLYEFGKLLPSLRLKLEEDSAKKDLNEEKVVAIVISLMERTYIRIGNSDYEKLYGSHGLTTLKDKHVKVDGSKITFSFKGKKGIDHKITLRNRRLAKVVEACREIPGKELFQYYDAEGNKKPIDSGLVNQYIKDATGGDFSAKDFRTWAGTLNILRAFKSLGEACSETDYKKNIIAALDEVSKKLGNTRTVCKKYYVHPGIIRLYEENNLNKYLQELEEIEKPDDLTGLTSEERVLMKILKELV</sequence>
<dbReference type="PRINTS" id="PR00416">
    <property type="entry name" value="EUTPISMRASEI"/>
</dbReference>
<dbReference type="PROSITE" id="PS52038">
    <property type="entry name" value="TOPO_IB_2"/>
    <property type="match status" value="1"/>
</dbReference>
<dbReference type="InterPro" id="IPR035447">
    <property type="entry name" value="DNA_topo_I_N_sf"/>
</dbReference>
<evidence type="ECO:0000256" key="2">
    <source>
        <dbReference type="ARBA" id="ARBA00006645"/>
    </source>
</evidence>
<evidence type="ECO:0000256" key="5">
    <source>
        <dbReference type="ARBA" id="ARBA00023125"/>
    </source>
</evidence>
<evidence type="ECO:0000259" key="8">
    <source>
        <dbReference type="Pfam" id="PF21338"/>
    </source>
</evidence>
<proteinExistence type="inferred from homology"/>